<evidence type="ECO:0000313" key="2">
    <source>
        <dbReference type="EMBL" id="QDA62086.1"/>
    </source>
</evidence>
<organism evidence="2 3">
    <name type="scientific">Hymenobacter jejuensis</name>
    <dbReference type="NCBI Taxonomy" id="2502781"/>
    <lineage>
        <taxon>Bacteria</taxon>
        <taxon>Pseudomonadati</taxon>
        <taxon>Bacteroidota</taxon>
        <taxon>Cytophagia</taxon>
        <taxon>Cytophagales</taxon>
        <taxon>Hymenobacteraceae</taxon>
        <taxon>Hymenobacter</taxon>
    </lineage>
</organism>
<dbReference type="KEGG" id="hyj:FHG12_19145"/>
<reference evidence="2 3" key="1">
    <citation type="submission" date="2019-06" db="EMBL/GenBank/DDBJ databases">
        <authorList>
            <person name="Srinivasan S."/>
        </authorList>
    </citation>
    <scope>NUCLEOTIDE SEQUENCE [LARGE SCALE GENOMIC DNA]</scope>
    <source>
        <strain evidence="2 3">17J68-5</strain>
    </source>
</reference>
<gene>
    <name evidence="2" type="ORF">FHG12_19145</name>
</gene>
<protein>
    <recommendedName>
        <fullName evidence="4">OmpH family outer membrane protein</fullName>
    </recommendedName>
</protein>
<evidence type="ECO:0000256" key="1">
    <source>
        <dbReference type="SAM" id="SignalP"/>
    </source>
</evidence>
<keyword evidence="1" id="KW-0732">Signal</keyword>
<feature type="signal peptide" evidence="1">
    <location>
        <begin position="1"/>
        <end position="22"/>
    </location>
</feature>
<dbReference type="OrthoDB" id="882534at2"/>
<evidence type="ECO:0000313" key="3">
    <source>
        <dbReference type="Proteomes" id="UP000305398"/>
    </source>
</evidence>
<dbReference type="Proteomes" id="UP000305398">
    <property type="component" value="Chromosome"/>
</dbReference>
<proteinExistence type="predicted"/>
<keyword evidence="3" id="KW-1185">Reference proteome</keyword>
<dbReference type="RefSeq" id="WP_139517317.1">
    <property type="nucleotide sequence ID" value="NZ_CP040896.1"/>
</dbReference>
<dbReference type="EMBL" id="CP040896">
    <property type="protein sequence ID" value="QDA62086.1"/>
    <property type="molecule type" value="Genomic_DNA"/>
</dbReference>
<feature type="chain" id="PRO_5022928363" description="OmpH family outer membrane protein" evidence="1">
    <location>
        <begin position="23"/>
        <end position="124"/>
    </location>
</feature>
<name>A0A5B8A5Z7_9BACT</name>
<evidence type="ECO:0008006" key="4">
    <source>
        <dbReference type="Google" id="ProtNLM"/>
    </source>
</evidence>
<dbReference type="AlphaFoldDB" id="A0A5B8A5Z7"/>
<sequence length="124" mass="14029">MKKIYILASLFLSLQATVVAHAETEPEVPTTIQARAVTLTRAMADKMHLDEGQYVKLKQVNMRMLMEMDELKSRYAADPAVLDQQLATAQGRYQQETTVLLRPTQLMAYQQLRNSQMALSSAIK</sequence>
<accession>A0A5B8A5Z7</accession>